<reference evidence="10 11" key="1">
    <citation type="submission" date="2019-07" db="EMBL/GenBank/DDBJ databases">
        <title>The draft genome sequence of Vibrio algivorus M1486.</title>
        <authorList>
            <person name="Meng X."/>
        </authorList>
    </citation>
    <scope>NUCLEOTIDE SEQUENCE [LARGE SCALE GENOMIC DNA]</scope>
    <source>
        <strain evidence="10 11">M1486</strain>
    </source>
</reference>
<keyword evidence="5 8" id="KW-0812">Transmembrane</keyword>
<dbReference type="OrthoDB" id="369870at2"/>
<feature type="transmembrane region" description="Helical" evidence="8">
    <location>
        <begin position="249"/>
        <end position="266"/>
    </location>
</feature>
<evidence type="ECO:0000259" key="9">
    <source>
        <dbReference type="Pfam" id="PF00892"/>
    </source>
</evidence>
<evidence type="ECO:0000256" key="6">
    <source>
        <dbReference type="ARBA" id="ARBA00022989"/>
    </source>
</evidence>
<dbReference type="PANTHER" id="PTHR22911:SF137">
    <property type="entry name" value="SOLUTE CARRIER FAMILY 35 MEMBER G2-RELATED"/>
    <property type="match status" value="1"/>
</dbReference>
<feature type="transmembrane region" description="Helical" evidence="8">
    <location>
        <begin position="130"/>
        <end position="148"/>
    </location>
</feature>
<evidence type="ECO:0000256" key="7">
    <source>
        <dbReference type="ARBA" id="ARBA00023136"/>
    </source>
</evidence>
<dbReference type="PANTHER" id="PTHR22911">
    <property type="entry name" value="ACYL-MALONYL CONDENSING ENZYME-RELATED"/>
    <property type="match status" value="1"/>
</dbReference>
<feature type="domain" description="EamA" evidence="9">
    <location>
        <begin position="11"/>
        <end position="144"/>
    </location>
</feature>
<feature type="transmembrane region" description="Helical" evidence="8">
    <location>
        <begin position="181"/>
        <end position="200"/>
    </location>
</feature>
<evidence type="ECO:0000313" key="11">
    <source>
        <dbReference type="Proteomes" id="UP000319828"/>
    </source>
</evidence>
<keyword evidence="3" id="KW-0813">Transport</keyword>
<dbReference type="Proteomes" id="UP000319828">
    <property type="component" value="Unassembled WGS sequence"/>
</dbReference>
<dbReference type="SUPFAM" id="SSF103481">
    <property type="entry name" value="Multidrug resistance efflux transporter EmrE"/>
    <property type="match status" value="2"/>
</dbReference>
<dbReference type="RefSeq" id="WP_144387676.1">
    <property type="nucleotide sequence ID" value="NZ_CANNCB010000005.1"/>
</dbReference>
<keyword evidence="7 8" id="KW-0472">Membrane</keyword>
<evidence type="ECO:0000256" key="1">
    <source>
        <dbReference type="ARBA" id="ARBA00004651"/>
    </source>
</evidence>
<organism evidence="10 11">
    <name type="scientific">Vibrio algivorus</name>
    <dbReference type="NCBI Taxonomy" id="1667024"/>
    <lineage>
        <taxon>Bacteria</taxon>
        <taxon>Pseudomonadati</taxon>
        <taxon>Pseudomonadota</taxon>
        <taxon>Gammaproteobacteria</taxon>
        <taxon>Vibrionales</taxon>
        <taxon>Vibrionaceae</taxon>
        <taxon>Vibrio</taxon>
    </lineage>
</organism>
<evidence type="ECO:0000256" key="5">
    <source>
        <dbReference type="ARBA" id="ARBA00022692"/>
    </source>
</evidence>
<evidence type="ECO:0000256" key="2">
    <source>
        <dbReference type="ARBA" id="ARBA00007362"/>
    </source>
</evidence>
<evidence type="ECO:0000256" key="3">
    <source>
        <dbReference type="ARBA" id="ARBA00022448"/>
    </source>
</evidence>
<comment type="subcellular location">
    <subcellularLocation>
        <location evidence="1">Cell membrane</location>
        <topology evidence="1">Multi-pass membrane protein</topology>
    </subcellularLocation>
</comment>
<dbReference type="Pfam" id="PF00892">
    <property type="entry name" value="EamA"/>
    <property type="match status" value="1"/>
</dbReference>
<dbReference type="EMBL" id="VMKJ01000006">
    <property type="protein sequence ID" value="TVO38231.1"/>
    <property type="molecule type" value="Genomic_DNA"/>
</dbReference>
<dbReference type="NCBIfam" id="TIGR00688">
    <property type="entry name" value="rarD"/>
    <property type="match status" value="1"/>
</dbReference>
<dbReference type="InterPro" id="IPR004626">
    <property type="entry name" value="RarD"/>
</dbReference>
<keyword evidence="4" id="KW-1003">Cell membrane</keyword>
<proteinExistence type="inferred from homology"/>
<keyword evidence="6 8" id="KW-1133">Transmembrane helix</keyword>
<evidence type="ECO:0000313" key="10">
    <source>
        <dbReference type="EMBL" id="TVO38231.1"/>
    </source>
</evidence>
<feature type="transmembrane region" description="Helical" evidence="8">
    <location>
        <begin position="77"/>
        <end position="100"/>
    </location>
</feature>
<feature type="transmembrane region" description="Helical" evidence="8">
    <location>
        <begin position="12"/>
        <end position="33"/>
    </location>
</feature>
<dbReference type="GO" id="GO:0005886">
    <property type="term" value="C:plasma membrane"/>
    <property type="evidence" value="ECO:0007669"/>
    <property type="project" value="UniProtKB-SubCell"/>
</dbReference>
<dbReference type="InterPro" id="IPR037185">
    <property type="entry name" value="EmrE-like"/>
</dbReference>
<name>A0A557PC36_9VIBR</name>
<sequence length="328" mass="36358">MDDELKRTQQGVLLAVLAYLMWGIAPIYFKALGDVPPFEILCHRIIWSFVFLAALLYFTNGWPTVKETLRSKTKVTYLLITSVTIGANWLVFIWAISIGHMLDASLGYYINPLFNVILGMIFLSEKLRKLQWFAVALATAGVLVQLVVFGSVPIIAIMLAFTFGMYGLLRKKVNLDAFTGLFIETLVLLPVAFLYLFALADTATSHLGANSLTLNVLLISAGIVTTLPLLCFAGAAVRLRLATLGFIQYIGPSLMFILAVFVYGEAFTADKIITFACIWAALIVFTWDGLKNNSNNKKLAAAQRKEALEIDITNETLTQDLNQTDPRR</sequence>
<feature type="transmembrane region" description="Helical" evidence="8">
    <location>
        <begin position="212"/>
        <end position="237"/>
    </location>
</feature>
<evidence type="ECO:0000256" key="4">
    <source>
        <dbReference type="ARBA" id="ARBA00022475"/>
    </source>
</evidence>
<protein>
    <submittedName>
        <fullName evidence="10">EamA family transporter RarD</fullName>
    </submittedName>
</protein>
<feature type="transmembrane region" description="Helical" evidence="8">
    <location>
        <begin position="272"/>
        <end position="290"/>
    </location>
</feature>
<feature type="transmembrane region" description="Helical" evidence="8">
    <location>
        <begin position="45"/>
        <end position="65"/>
    </location>
</feature>
<feature type="transmembrane region" description="Helical" evidence="8">
    <location>
        <begin position="106"/>
        <end position="123"/>
    </location>
</feature>
<gene>
    <name evidence="10" type="primary">rarD</name>
    <name evidence="10" type="ORF">FOF44_05200</name>
</gene>
<comment type="caution">
    <text evidence="10">The sequence shown here is derived from an EMBL/GenBank/DDBJ whole genome shotgun (WGS) entry which is preliminary data.</text>
</comment>
<accession>A0A557PC36</accession>
<comment type="similarity">
    <text evidence="2">Belongs to the EamA transporter family.</text>
</comment>
<dbReference type="AlphaFoldDB" id="A0A557PC36"/>
<dbReference type="InterPro" id="IPR000620">
    <property type="entry name" value="EamA_dom"/>
</dbReference>
<evidence type="ECO:0000256" key="8">
    <source>
        <dbReference type="SAM" id="Phobius"/>
    </source>
</evidence>
<feature type="transmembrane region" description="Helical" evidence="8">
    <location>
        <begin position="154"/>
        <end position="169"/>
    </location>
</feature>